<dbReference type="EMBL" id="JBHSPA010000080">
    <property type="protein sequence ID" value="MFC5832517.1"/>
    <property type="molecule type" value="Genomic_DNA"/>
</dbReference>
<proteinExistence type="predicted"/>
<evidence type="ECO:0000256" key="3">
    <source>
        <dbReference type="ARBA" id="ARBA00022741"/>
    </source>
</evidence>
<evidence type="ECO:0000256" key="4">
    <source>
        <dbReference type="ARBA" id="ARBA00022777"/>
    </source>
</evidence>
<evidence type="ECO:0000313" key="9">
    <source>
        <dbReference type="Proteomes" id="UP001596058"/>
    </source>
</evidence>
<dbReference type="Proteomes" id="UP001596058">
    <property type="component" value="Unassembled WGS sequence"/>
</dbReference>
<organism evidence="8 9">
    <name type="scientific">Nonomuraea insulae</name>
    <dbReference type="NCBI Taxonomy" id="1616787"/>
    <lineage>
        <taxon>Bacteria</taxon>
        <taxon>Bacillati</taxon>
        <taxon>Actinomycetota</taxon>
        <taxon>Actinomycetes</taxon>
        <taxon>Streptosporangiales</taxon>
        <taxon>Streptosporangiaceae</taxon>
        <taxon>Nonomuraea</taxon>
    </lineage>
</organism>
<dbReference type="CDD" id="cd14014">
    <property type="entry name" value="STKc_PknB_like"/>
    <property type="match status" value="1"/>
</dbReference>
<keyword evidence="4 8" id="KW-0418">Kinase</keyword>
<feature type="region of interest" description="Disordered" evidence="6">
    <location>
        <begin position="509"/>
        <end position="564"/>
    </location>
</feature>
<dbReference type="Gene3D" id="3.30.200.20">
    <property type="entry name" value="Phosphorylase Kinase, domain 1"/>
    <property type="match status" value="1"/>
</dbReference>
<feature type="compositionally biased region" description="Low complexity" evidence="6">
    <location>
        <begin position="509"/>
        <end position="552"/>
    </location>
</feature>
<comment type="caution">
    <text evidence="8">The sequence shown here is derived from an EMBL/GenBank/DDBJ whole genome shotgun (WGS) entry which is preliminary data.</text>
</comment>
<dbReference type="SUPFAM" id="SSF82171">
    <property type="entry name" value="DPP6 N-terminal domain-like"/>
    <property type="match status" value="1"/>
</dbReference>
<name>A0ABW1D377_9ACTN</name>
<keyword evidence="9" id="KW-1185">Reference proteome</keyword>
<dbReference type="Gene3D" id="1.10.510.10">
    <property type="entry name" value="Transferase(Phosphotransferase) domain 1"/>
    <property type="match status" value="1"/>
</dbReference>
<keyword evidence="5" id="KW-0067">ATP-binding</keyword>
<evidence type="ECO:0000259" key="7">
    <source>
        <dbReference type="PROSITE" id="PS50011"/>
    </source>
</evidence>
<evidence type="ECO:0000313" key="8">
    <source>
        <dbReference type="EMBL" id="MFC5832517.1"/>
    </source>
</evidence>
<sequence>MPDLAALRPGDPATVGGYGLSGRLGEGGQGIVYLATARDGTKVALKLLRSDLAGDAEASERFVREVAMARRVAPFCTAQVVETGLYGGRPYIVSEYIDGPTLTDVVREQGPRSGTSLHRLAIGTVTALVAIHQAGIVHRDFKPSNVVLASDGPRVIDFGIAKALDRTSTLTGAVIGTPSFMAPEQLTESVPGPKADLFAWACTLLFAASGRPPFGQDSVPAVVNRILHAEADVSTVADPALRALVVDCLAKDPARRPSADEALMRLLGHTPAPHPPGRTPTGQSPALLQEGSAAAASGPARHTSGPVPPASGPLPPASGAVPPASGPQPRTSGAGQHASGQVPHTSGPVAPASGAGQRGPASVPRTRTFGPPAQGSGPPAQGSGPPAQGSGPHGAGSGPYTSGSGQPAQGPVPHTLWSAPHDPGSESHGPGPGSYGVGSGPHGVGSGSYGTGSVQHGPGSVPQTYPQGPPRPGQPATRRRTGWIVTAAVAGALTLAAASAFVAVRLTSAPGPTTSPSPSAAAQTTTPAPSTTAAPSTTPAPSTPTTTAPPATRSITLPGTSVRVEEHDADPIKLASYTLDSGKRLYVKKHATGAFALDTRYFEYALSPGGDQALGTDVDYTTDLFATVSIIDHATDEKRVVKLSPKPIYPTTPRWSPDGRYGLVTLYKGTAGDTAEYGFGIIDVAAGKGRAFEIKDKGAGRWRFFWDAGGEAVGTWVGSEMRFYDLDGKLLRTLSDVGSPVWVEGDDVSPSGTRFLAHCTAAGTTLCARPTSGDDTGSVTVPFTANRLIGWWDDEHLAVWRTKGSGYEAVVVDLSGEVSRVLATAPQKAQFDKMAFRFGRVPS</sequence>
<evidence type="ECO:0000256" key="2">
    <source>
        <dbReference type="ARBA" id="ARBA00022679"/>
    </source>
</evidence>
<dbReference type="GO" id="GO:0004674">
    <property type="term" value="F:protein serine/threonine kinase activity"/>
    <property type="evidence" value="ECO:0007669"/>
    <property type="project" value="UniProtKB-KW"/>
</dbReference>
<evidence type="ECO:0000256" key="5">
    <source>
        <dbReference type="ARBA" id="ARBA00022840"/>
    </source>
</evidence>
<keyword evidence="8" id="KW-0723">Serine/threonine-protein kinase</keyword>
<feature type="compositionally biased region" description="Polar residues" evidence="6">
    <location>
        <begin position="328"/>
        <end position="344"/>
    </location>
</feature>
<keyword evidence="2" id="KW-0808">Transferase</keyword>
<dbReference type="PROSITE" id="PS00108">
    <property type="entry name" value="PROTEIN_KINASE_ST"/>
    <property type="match status" value="1"/>
</dbReference>
<reference evidence="9" key="1">
    <citation type="journal article" date="2019" name="Int. J. Syst. Evol. Microbiol.">
        <title>The Global Catalogue of Microorganisms (GCM) 10K type strain sequencing project: providing services to taxonomists for standard genome sequencing and annotation.</title>
        <authorList>
            <consortium name="The Broad Institute Genomics Platform"/>
            <consortium name="The Broad Institute Genome Sequencing Center for Infectious Disease"/>
            <person name="Wu L."/>
            <person name="Ma J."/>
        </authorList>
    </citation>
    <scope>NUCLEOTIDE SEQUENCE [LARGE SCALE GENOMIC DNA]</scope>
    <source>
        <strain evidence="9">CCUG 53903</strain>
    </source>
</reference>
<evidence type="ECO:0000256" key="6">
    <source>
        <dbReference type="SAM" id="MobiDB-lite"/>
    </source>
</evidence>
<gene>
    <name evidence="8" type="ORF">ACFPZ3_52430</name>
</gene>
<dbReference type="EC" id="2.7.11.1" evidence="1"/>
<feature type="region of interest" description="Disordered" evidence="6">
    <location>
        <begin position="290"/>
        <end position="478"/>
    </location>
</feature>
<feature type="domain" description="Protein kinase" evidence="7">
    <location>
        <begin position="18"/>
        <end position="272"/>
    </location>
</feature>
<keyword evidence="3" id="KW-0547">Nucleotide-binding</keyword>
<dbReference type="InterPro" id="IPR050660">
    <property type="entry name" value="NEK_Ser/Thr_kinase"/>
</dbReference>
<dbReference type="PANTHER" id="PTHR43671">
    <property type="entry name" value="SERINE/THREONINE-PROTEIN KINASE NEK"/>
    <property type="match status" value="1"/>
</dbReference>
<dbReference type="InterPro" id="IPR000719">
    <property type="entry name" value="Prot_kinase_dom"/>
</dbReference>
<dbReference type="RefSeq" id="WP_379521956.1">
    <property type="nucleotide sequence ID" value="NZ_JBHSPA010000080.1"/>
</dbReference>
<feature type="compositionally biased region" description="Gly residues" evidence="6">
    <location>
        <begin position="430"/>
        <end position="450"/>
    </location>
</feature>
<protein>
    <recommendedName>
        <fullName evidence="1">non-specific serine/threonine protein kinase</fullName>
        <ecNumber evidence="1">2.7.11.1</ecNumber>
    </recommendedName>
</protein>
<feature type="compositionally biased region" description="Low complexity" evidence="6">
    <location>
        <begin position="370"/>
        <end position="390"/>
    </location>
</feature>
<dbReference type="SUPFAM" id="SSF56112">
    <property type="entry name" value="Protein kinase-like (PK-like)"/>
    <property type="match status" value="1"/>
</dbReference>
<dbReference type="InterPro" id="IPR011009">
    <property type="entry name" value="Kinase-like_dom_sf"/>
</dbReference>
<accession>A0ABW1D377</accession>
<evidence type="ECO:0000256" key="1">
    <source>
        <dbReference type="ARBA" id="ARBA00012513"/>
    </source>
</evidence>
<dbReference type="PANTHER" id="PTHR43671:SF13">
    <property type="entry name" value="SERINE_THREONINE-PROTEIN KINASE NEK2"/>
    <property type="match status" value="1"/>
</dbReference>
<feature type="compositionally biased region" description="Pro residues" evidence="6">
    <location>
        <begin position="306"/>
        <end position="316"/>
    </location>
</feature>
<dbReference type="PROSITE" id="PS50011">
    <property type="entry name" value="PROTEIN_KINASE_DOM"/>
    <property type="match status" value="1"/>
</dbReference>
<dbReference type="Pfam" id="PF00069">
    <property type="entry name" value="Pkinase"/>
    <property type="match status" value="1"/>
</dbReference>
<dbReference type="InterPro" id="IPR008271">
    <property type="entry name" value="Ser/Thr_kinase_AS"/>
</dbReference>